<dbReference type="CDD" id="cd03442">
    <property type="entry name" value="BFIT_BACH"/>
    <property type="match status" value="1"/>
</dbReference>
<evidence type="ECO:0000256" key="1">
    <source>
        <dbReference type="ARBA" id="ARBA00010458"/>
    </source>
</evidence>
<sequence>MLLRLFARNLPRLARRGVHQSVLPGDIDLQEKHDLMNLKPLHVMCKEMDSFFFDMRKIAADPKKQEELEPRRMLDSHSRYIIPLESDPEMRLEYSTAGGNVRFGKVLEDLDRFSVYLSYRHNQGGHITIPNNARTLVTGSVQRIDLQNFDFSADRNLFFDGHVSWTGRSSLQTTMRIYQMNERGSLEQMLRAKFIMVSRNPENPIKGMDVHPLICPTSIEAKIFNEGFDDVLEAKRMDANSVFLRPPTNEEIQLIHNKFIQSANNQGFASSHLPEGHVWLEENPFCVSLSSCHPEFKNVYGKIFGGYLMNSAFELASVSAKIFAKSSVEIVAVSDIVFRAPVEIGDVLALSAHVTFSYDSYVHIRVQAQVVNVKTFDKKTTNTFHFTFTTRDKSAVPKIMPRAYKQGMMYINGKRHMEAALRHKGVIMKVQ</sequence>
<dbReference type="InterPro" id="IPR029069">
    <property type="entry name" value="HotDog_dom_sf"/>
</dbReference>
<organism evidence="6 7">
    <name type="scientific">Steinernema carpocapsae</name>
    <name type="common">Entomopathogenic nematode</name>
    <dbReference type="NCBI Taxonomy" id="34508"/>
    <lineage>
        <taxon>Eukaryota</taxon>
        <taxon>Metazoa</taxon>
        <taxon>Ecdysozoa</taxon>
        <taxon>Nematoda</taxon>
        <taxon>Chromadorea</taxon>
        <taxon>Rhabditida</taxon>
        <taxon>Tylenchina</taxon>
        <taxon>Panagrolaimomorpha</taxon>
        <taxon>Strongyloidoidea</taxon>
        <taxon>Steinernematidae</taxon>
        <taxon>Steinernema</taxon>
    </lineage>
</organism>
<feature type="domain" description="HotDog ACOT-type" evidence="5">
    <location>
        <begin position="282"/>
        <end position="394"/>
    </location>
</feature>
<keyword evidence="7" id="KW-1185">Reference proteome</keyword>
<keyword evidence="2" id="KW-0677">Repeat</keyword>
<dbReference type="Gene3D" id="3.10.129.10">
    <property type="entry name" value="Hotdog Thioesterase"/>
    <property type="match status" value="2"/>
</dbReference>
<dbReference type="EMBL" id="AZBU02000004">
    <property type="protein sequence ID" value="TKR81671.1"/>
    <property type="molecule type" value="Genomic_DNA"/>
</dbReference>
<evidence type="ECO:0000256" key="4">
    <source>
        <dbReference type="ARBA" id="ARBA00022946"/>
    </source>
</evidence>
<dbReference type="InterPro" id="IPR033120">
    <property type="entry name" value="HOTDOG_ACOT"/>
</dbReference>
<keyword evidence="3" id="KW-0378">Hydrolase</keyword>
<gene>
    <name evidence="6" type="ORF">L596_015505</name>
</gene>
<dbReference type="STRING" id="34508.A0A4U5NGG0"/>
<dbReference type="SUPFAM" id="SSF54637">
    <property type="entry name" value="Thioesterase/thiol ester dehydrase-isomerase"/>
    <property type="match status" value="2"/>
</dbReference>
<evidence type="ECO:0000313" key="7">
    <source>
        <dbReference type="Proteomes" id="UP000298663"/>
    </source>
</evidence>
<comment type="similarity">
    <text evidence="1">Belongs to the acyl coenzyme A hydrolase family.</text>
</comment>
<keyword evidence="4" id="KW-0809">Transit peptide</keyword>
<evidence type="ECO:0000256" key="3">
    <source>
        <dbReference type="ARBA" id="ARBA00022801"/>
    </source>
</evidence>
<dbReference type="GO" id="GO:0005739">
    <property type="term" value="C:mitochondrion"/>
    <property type="evidence" value="ECO:0007669"/>
    <property type="project" value="TreeGrafter"/>
</dbReference>
<name>A0A4U5NGG0_STECR</name>
<proteinExistence type="inferred from homology"/>
<evidence type="ECO:0000256" key="2">
    <source>
        <dbReference type="ARBA" id="ARBA00022737"/>
    </source>
</evidence>
<accession>A0A4U5NGG0</accession>
<dbReference type="PROSITE" id="PS51770">
    <property type="entry name" value="HOTDOG_ACOT"/>
    <property type="match status" value="1"/>
</dbReference>
<evidence type="ECO:0000259" key="5">
    <source>
        <dbReference type="PROSITE" id="PS51770"/>
    </source>
</evidence>
<dbReference type="Proteomes" id="UP000298663">
    <property type="component" value="Unassembled WGS sequence"/>
</dbReference>
<dbReference type="GO" id="GO:0006637">
    <property type="term" value="P:acyl-CoA metabolic process"/>
    <property type="evidence" value="ECO:0007669"/>
    <property type="project" value="TreeGrafter"/>
</dbReference>
<reference evidence="6 7" key="2">
    <citation type="journal article" date="2019" name="G3 (Bethesda)">
        <title>Hybrid Assembly of the Genome of the Entomopathogenic Nematode Steinernema carpocapsae Identifies the X-Chromosome.</title>
        <authorList>
            <person name="Serra L."/>
            <person name="Macchietto M."/>
            <person name="Macias-Munoz A."/>
            <person name="McGill C.J."/>
            <person name="Rodriguez I.M."/>
            <person name="Rodriguez B."/>
            <person name="Murad R."/>
            <person name="Mortazavi A."/>
        </authorList>
    </citation>
    <scope>NUCLEOTIDE SEQUENCE [LARGE SCALE GENOMIC DNA]</scope>
    <source>
        <strain evidence="6 7">ALL</strain>
    </source>
</reference>
<dbReference type="AlphaFoldDB" id="A0A4U5NGG0"/>
<dbReference type="PANTHER" id="PTHR12655:SF0">
    <property type="entry name" value="ACYL-COENZYME A THIOESTERASE 9, MITOCHONDRIAL"/>
    <property type="match status" value="1"/>
</dbReference>
<protein>
    <recommendedName>
        <fullName evidence="5">HotDog ACOT-type domain-containing protein</fullName>
    </recommendedName>
</protein>
<evidence type="ECO:0000313" key="6">
    <source>
        <dbReference type="EMBL" id="TKR81671.1"/>
    </source>
</evidence>
<dbReference type="PANTHER" id="PTHR12655">
    <property type="entry name" value="ACYL-COA THIOESTERASE"/>
    <property type="match status" value="1"/>
</dbReference>
<reference evidence="6 7" key="1">
    <citation type="journal article" date="2015" name="Genome Biol.">
        <title>Comparative genomics of Steinernema reveals deeply conserved gene regulatory networks.</title>
        <authorList>
            <person name="Dillman A.R."/>
            <person name="Macchietto M."/>
            <person name="Porter C.F."/>
            <person name="Rogers A."/>
            <person name="Williams B."/>
            <person name="Antoshechkin I."/>
            <person name="Lee M.M."/>
            <person name="Goodwin Z."/>
            <person name="Lu X."/>
            <person name="Lewis E.E."/>
            <person name="Goodrich-Blair H."/>
            <person name="Stock S.P."/>
            <person name="Adams B.J."/>
            <person name="Sternberg P.W."/>
            <person name="Mortazavi A."/>
        </authorList>
    </citation>
    <scope>NUCLEOTIDE SEQUENCE [LARGE SCALE GENOMIC DNA]</scope>
    <source>
        <strain evidence="6 7">ALL</strain>
    </source>
</reference>
<dbReference type="OrthoDB" id="331699at2759"/>
<comment type="caution">
    <text evidence="6">The sequence shown here is derived from an EMBL/GenBank/DDBJ whole genome shotgun (WGS) entry which is preliminary data.</text>
</comment>
<dbReference type="GO" id="GO:0047617">
    <property type="term" value="F:fatty acyl-CoA hydrolase activity"/>
    <property type="evidence" value="ECO:0007669"/>
    <property type="project" value="TreeGrafter"/>
</dbReference>